<reference evidence="1" key="1">
    <citation type="submission" date="2023-06" db="EMBL/GenBank/DDBJ databases">
        <authorList>
            <consortium name="Lawrence Berkeley National Laboratory"/>
            <person name="Ahrendt S."/>
            <person name="Sahu N."/>
            <person name="Indic B."/>
            <person name="Wong-Bajracharya J."/>
            <person name="Merenyi Z."/>
            <person name="Ke H.-M."/>
            <person name="Monk M."/>
            <person name="Kocsube S."/>
            <person name="Drula E."/>
            <person name="Lipzen A."/>
            <person name="Balint B."/>
            <person name="Henrissat B."/>
            <person name="Andreopoulos B."/>
            <person name="Martin F.M."/>
            <person name="Harder C.B."/>
            <person name="Rigling D."/>
            <person name="Ford K.L."/>
            <person name="Foster G.D."/>
            <person name="Pangilinan J."/>
            <person name="Papanicolaou A."/>
            <person name="Barry K."/>
            <person name="LaButti K."/>
            <person name="Viragh M."/>
            <person name="Koriabine M."/>
            <person name="Yan M."/>
            <person name="Riley R."/>
            <person name="Champramary S."/>
            <person name="Plett K.L."/>
            <person name="Tsai I.J."/>
            <person name="Slot J."/>
            <person name="Sipos G."/>
            <person name="Plett J."/>
            <person name="Nagy L.G."/>
            <person name="Grigoriev I.V."/>
        </authorList>
    </citation>
    <scope>NUCLEOTIDE SEQUENCE</scope>
    <source>
        <strain evidence="1">ICMP 16352</strain>
    </source>
</reference>
<dbReference type="EMBL" id="JAUEPR010000027">
    <property type="protein sequence ID" value="KAK0474355.1"/>
    <property type="molecule type" value="Genomic_DNA"/>
</dbReference>
<dbReference type="Proteomes" id="UP001175227">
    <property type="component" value="Unassembled WGS sequence"/>
</dbReference>
<keyword evidence="2" id="KW-1185">Reference proteome</keyword>
<evidence type="ECO:0000313" key="1">
    <source>
        <dbReference type="EMBL" id="KAK0474355.1"/>
    </source>
</evidence>
<dbReference type="AlphaFoldDB" id="A0AA39NYR0"/>
<gene>
    <name evidence="1" type="ORF">IW261DRAFT_1610543</name>
</gene>
<comment type="caution">
    <text evidence="1">The sequence shown here is derived from an EMBL/GenBank/DDBJ whole genome shotgun (WGS) entry which is preliminary data.</text>
</comment>
<organism evidence="1 2">
    <name type="scientific">Armillaria novae-zelandiae</name>
    <dbReference type="NCBI Taxonomy" id="153914"/>
    <lineage>
        <taxon>Eukaryota</taxon>
        <taxon>Fungi</taxon>
        <taxon>Dikarya</taxon>
        <taxon>Basidiomycota</taxon>
        <taxon>Agaricomycotina</taxon>
        <taxon>Agaricomycetes</taxon>
        <taxon>Agaricomycetidae</taxon>
        <taxon>Agaricales</taxon>
        <taxon>Marasmiineae</taxon>
        <taxon>Physalacriaceae</taxon>
        <taxon>Armillaria</taxon>
    </lineage>
</organism>
<name>A0AA39NYR0_9AGAR</name>
<accession>A0AA39NYR0</accession>
<evidence type="ECO:0000313" key="2">
    <source>
        <dbReference type="Proteomes" id="UP001175227"/>
    </source>
</evidence>
<proteinExistence type="predicted"/>
<protein>
    <submittedName>
        <fullName evidence="1">Uncharacterized protein</fullName>
    </submittedName>
</protein>
<sequence>MQKRVKGDVEGDVDVGLKTTGVQARGSAVIDSFTFGGADVDNLAGNEEAVILWCGDLRAGHRVVQQEAMVGAGIRVGVLAEG</sequence>